<proteinExistence type="predicted"/>
<feature type="compositionally biased region" description="Polar residues" evidence="1">
    <location>
        <begin position="265"/>
        <end position="282"/>
    </location>
</feature>
<evidence type="ECO:0000256" key="1">
    <source>
        <dbReference type="SAM" id="MobiDB-lite"/>
    </source>
</evidence>
<reference evidence="2 3" key="1">
    <citation type="journal article" date="2018" name="BMC Genomics">
        <title>Comparative genome analyses reveal sequence features reflecting distinct modes of host-adaptation between dicot and monocot powdery mildew.</title>
        <authorList>
            <person name="Wu Y."/>
            <person name="Ma X."/>
            <person name="Pan Z."/>
            <person name="Kale S.D."/>
            <person name="Song Y."/>
            <person name="King H."/>
            <person name="Zhang Q."/>
            <person name="Presley C."/>
            <person name="Deng X."/>
            <person name="Wei C.I."/>
            <person name="Xiao S."/>
        </authorList>
    </citation>
    <scope>NUCLEOTIDE SEQUENCE [LARGE SCALE GENOMIC DNA]</scope>
    <source>
        <strain evidence="2">UMSG1</strain>
    </source>
</reference>
<feature type="compositionally biased region" description="Polar residues" evidence="1">
    <location>
        <begin position="515"/>
        <end position="535"/>
    </location>
</feature>
<organism evidence="2 3">
    <name type="scientific">Golovinomyces cichoracearum</name>
    <dbReference type="NCBI Taxonomy" id="62708"/>
    <lineage>
        <taxon>Eukaryota</taxon>
        <taxon>Fungi</taxon>
        <taxon>Dikarya</taxon>
        <taxon>Ascomycota</taxon>
        <taxon>Pezizomycotina</taxon>
        <taxon>Leotiomycetes</taxon>
        <taxon>Erysiphales</taxon>
        <taxon>Erysiphaceae</taxon>
        <taxon>Golovinomyces</taxon>
    </lineage>
</organism>
<name>A0A420IG12_9PEZI</name>
<feature type="region of interest" description="Disordered" evidence="1">
    <location>
        <begin position="478"/>
        <end position="498"/>
    </location>
</feature>
<comment type="caution">
    <text evidence="2">The sequence shown here is derived from an EMBL/GenBank/DDBJ whole genome shotgun (WGS) entry which is preliminary data.</text>
</comment>
<feature type="region of interest" description="Disordered" evidence="1">
    <location>
        <begin position="1"/>
        <end position="83"/>
    </location>
</feature>
<feature type="compositionally biased region" description="Polar residues" evidence="1">
    <location>
        <begin position="15"/>
        <end position="26"/>
    </location>
</feature>
<gene>
    <name evidence="2" type="ORF">GcM1_244151</name>
</gene>
<feature type="compositionally biased region" description="Basic and acidic residues" evidence="1">
    <location>
        <begin position="222"/>
        <end position="248"/>
    </location>
</feature>
<evidence type="ECO:0000313" key="2">
    <source>
        <dbReference type="EMBL" id="RKF73498.1"/>
    </source>
</evidence>
<dbReference type="AlphaFoldDB" id="A0A420IG12"/>
<feature type="compositionally biased region" description="Polar residues" evidence="1">
    <location>
        <begin position="290"/>
        <end position="301"/>
    </location>
</feature>
<dbReference type="EMBL" id="MCBS01024405">
    <property type="protein sequence ID" value="RKF73498.1"/>
    <property type="molecule type" value="Genomic_DNA"/>
</dbReference>
<feature type="compositionally biased region" description="Polar residues" evidence="1">
    <location>
        <begin position="487"/>
        <end position="498"/>
    </location>
</feature>
<evidence type="ECO:0000313" key="3">
    <source>
        <dbReference type="Proteomes" id="UP000285326"/>
    </source>
</evidence>
<protein>
    <submittedName>
        <fullName evidence="2">Putative erythromycin esterase</fullName>
    </submittedName>
</protein>
<feature type="region of interest" description="Disordered" evidence="1">
    <location>
        <begin position="561"/>
        <end position="592"/>
    </location>
</feature>
<sequence length="634" mass="69855">MVPRRRSSRLRSATPLKQQIHSSAQLGSVMEYDEDSIREAQPNNQSDLSTPKTPLTTSPIKPALEEMHPSKVHPSTTQDPDSGLRLGFTDIKAEGNNQPSGITQQTPSKISVVKSPFDVKFARSGPRLGPEAQRMMDELHEETLRIKARLAAEREEEKRTDSHVETRKLAKPRSKAGRFSGAHLAEFKKMDSIAGHPSTFRAQSSRTAPVKGSLKRSPSKAQLDDQKTMTGKDSRFKNDDENRDENDRNQNNLSMKRARRFLTDDISSASRNNSKPLSSCSRSRIPGAISNPTNVSLSRGSSSKVMHKYQSSLKSPHKANLNIYLKPETNFAALSSTGLCPSNNNFSPSKLKHIELSGSGAGTSNNTMALSNLSCHKSKYDLQEVLSAIPSTPVGIKSYKNSKLVNLTPKTINKHAVAAQNSPSPMKSNFARPVTKINFDVKSKTSKIPTYTTNTNEVIFPSISKLRDPDTLFQVKYPPLLNDHSPHQTTAQYPQSTAAHGSFTFRSNQTMKLGSSSLCSESMPAQGSPQKLTNGHKSEISLGNFPVSGQANEKLKYSLTQEISTKRRKRPDTDDDQITIGPSFKRPKNQDIKSLACRNGALKSNPGKIPSPKKRPGVLSLSRLNILSRPRIRK</sequence>
<feature type="compositionally biased region" description="Basic and acidic residues" evidence="1">
    <location>
        <begin position="151"/>
        <end position="168"/>
    </location>
</feature>
<feature type="region of interest" description="Disordered" evidence="1">
    <location>
        <begin position="197"/>
        <end position="301"/>
    </location>
</feature>
<dbReference type="Proteomes" id="UP000285326">
    <property type="component" value="Unassembled WGS sequence"/>
</dbReference>
<feature type="compositionally biased region" description="Low complexity" evidence="1">
    <location>
        <begin position="48"/>
        <end position="62"/>
    </location>
</feature>
<feature type="region of interest" description="Disordered" evidence="1">
    <location>
        <begin position="515"/>
        <end position="546"/>
    </location>
</feature>
<feature type="region of interest" description="Disordered" evidence="1">
    <location>
        <begin position="151"/>
        <end position="182"/>
    </location>
</feature>
<accession>A0A420IG12</accession>